<keyword evidence="3 7" id="KW-0812">Transmembrane</keyword>
<gene>
    <name evidence="9" type="ORF">SEMRO_1841_G300990.1</name>
</gene>
<dbReference type="PANTHER" id="PTHR36115">
    <property type="entry name" value="PROLINE-RICH ANTIGEN HOMOLOG-RELATED"/>
    <property type="match status" value="1"/>
</dbReference>
<feature type="transmembrane region" description="Helical" evidence="7">
    <location>
        <begin position="249"/>
        <end position="270"/>
    </location>
</feature>
<evidence type="ECO:0000256" key="5">
    <source>
        <dbReference type="ARBA" id="ARBA00023136"/>
    </source>
</evidence>
<dbReference type="InterPro" id="IPR051791">
    <property type="entry name" value="Pra-immunoreactive"/>
</dbReference>
<evidence type="ECO:0000313" key="10">
    <source>
        <dbReference type="Proteomes" id="UP001153069"/>
    </source>
</evidence>
<dbReference type="OrthoDB" id="48341at2759"/>
<keyword evidence="4 7" id="KW-1133">Transmembrane helix</keyword>
<evidence type="ECO:0000256" key="7">
    <source>
        <dbReference type="SAM" id="Phobius"/>
    </source>
</evidence>
<dbReference type="InterPro" id="IPR010432">
    <property type="entry name" value="RDD"/>
</dbReference>
<feature type="region of interest" description="Disordered" evidence="6">
    <location>
        <begin position="501"/>
        <end position="527"/>
    </location>
</feature>
<comment type="subcellular location">
    <subcellularLocation>
        <location evidence="1">Cell membrane</location>
        <topology evidence="1">Multi-pass membrane protein</topology>
    </subcellularLocation>
</comment>
<reference evidence="9" key="1">
    <citation type="submission" date="2020-06" db="EMBL/GenBank/DDBJ databases">
        <authorList>
            <consortium name="Plant Systems Biology data submission"/>
        </authorList>
    </citation>
    <scope>NUCLEOTIDE SEQUENCE</scope>
    <source>
        <strain evidence="9">D6</strain>
    </source>
</reference>
<organism evidence="9 10">
    <name type="scientific">Seminavis robusta</name>
    <dbReference type="NCBI Taxonomy" id="568900"/>
    <lineage>
        <taxon>Eukaryota</taxon>
        <taxon>Sar</taxon>
        <taxon>Stramenopiles</taxon>
        <taxon>Ochrophyta</taxon>
        <taxon>Bacillariophyta</taxon>
        <taxon>Bacillariophyceae</taxon>
        <taxon>Bacillariophycidae</taxon>
        <taxon>Naviculales</taxon>
        <taxon>Naviculaceae</taxon>
        <taxon>Seminavis</taxon>
    </lineage>
</organism>
<evidence type="ECO:0000256" key="4">
    <source>
        <dbReference type="ARBA" id="ARBA00022989"/>
    </source>
</evidence>
<evidence type="ECO:0000313" key="9">
    <source>
        <dbReference type="EMBL" id="CAB9526516.1"/>
    </source>
</evidence>
<accession>A0A9N8EVV2</accession>
<dbReference type="Pfam" id="PF06271">
    <property type="entry name" value="RDD"/>
    <property type="match status" value="1"/>
</dbReference>
<feature type="transmembrane region" description="Helical" evidence="7">
    <location>
        <begin position="338"/>
        <end position="363"/>
    </location>
</feature>
<evidence type="ECO:0000256" key="2">
    <source>
        <dbReference type="ARBA" id="ARBA00022475"/>
    </source>
</evidence>
<dbReference type="Proteomes" id="UP001153069">
    <property type="component" value="Unassembled WGS sequence"/>
</dbReference>
<evidence type="ECO:0000256" key="3">
    <source>
        <dbReference type="ARBA" id="ARBA00022692"/>
    </source>
</evidence>
<comment type="caution">
    <text evidence="9">The sequence shown here is derived from an EMBL/GenBank/DDBJ whole genome shotgun (WGS) entry which is preliminary data.</text>
</comment>
<dbReference type="EMBL" id="CAICTM010001839">
    <property type="protein sequence ID" value="CAB9526516.1"/>
    <property type="molecule type" value="Genomic_DNA"/>
</dbReference>
<protein>
    <recommendedName>
        <fullName evidence="8">RDD domain-containing protein</fullName>
    </recommendedName>
</protein>
<keyword evidence="10" id="KW-1185">Reference proteome</keyword>
<feature type="domain" description="RDD" evidence="8">
    <location>
        <begin position="243"/>
        <end position="425"/>
    </location>
</feature>
<evidence type="ECO:0000259" key="8">
    <source>
        <dbReference type="Pfam" id="PF06271"/>
    </source>
</evidence>
<evidence type="ECO:0000256" key="6">
    <source>
        <dbReference type="SAM" id="MobiDB-lite"/>
    </source>
</evidence>
<name>A0A9N8EVV2_9STRA</name>
<keyword evidence="5 7" id="KW-0472">Membrane</keyword>
<keyword evidence="2" id="KW-1003">Cell membrane</keyword>
<proteinExistence type="predicted"/>
<evidence type="ECO:0000256" key="1">
    <source>
        <dbReference type="ARBA" id="ARBA00004651"/>
    </source>
</evidence>
<dbReference type="AlphaFoldDB" id="A0A9N8EVV2"/>
<dbReference type="GO" id="GO:0005886">
    <property type="term" value="C:plasma membrane"/>
    <property type="evidence" value="ECO:0007669"/>
    <property type="project" value="UniProtKB-SubCell"/>
</dbReference>
<dbReference type="PANTHER" id="PTHR36115:SF6">
    <property type="entry name" value="PROLINE-RICH ANTIGEN HOMOLOG"/>
    <property type="match status" value="1"/>
</dbReference>
<sequence>MVTASVVSGDRYTTGRGPKVTMMFAEDVDSDDSLGETFGGTTKTDEVKSQLTDRSINSTTEEETKSVFTRAFGRVVNPLIQVVDLDGVIRKIDLNEVVSRVDFNDIVDTVDWNNLAEQVDFDAIFARIDVNALVERIDVNAAIERSNLKSIIARSTTGICFLALDSFRAVCIKADQIVQRMGRCAQCFWWRPDYGKWLLPPLPTVTPITDTIKRRKERRFRATFIKCPRKSSHLAIAVQGRNAGVCTRLLAFAIDKGIAIGVGMLFMLIFQRIYETWESVSPTSTSPPQINKTLNDPRIAWVVGNQLIKRELTLGELQASLFEMQAAEAETEQQREMFLVVGLPIIVIVLFGFITDAFCLFVVGRTIGKVVMGLMVLNSHGGKVAHLTPYQATARSFLTNLGIPAVVGAFVSLIREDRRGIIDITCSTTVIYAWDAKRYRLAEDDFAKDYMPLFGDLEPQLGFRSIDVEQSDAPYLQPMSFRPREYKPNQDSETLFIPTEAMAGRPGSRPRSLATVSASAVSSSLYS</sequence>
<feature type="compositionally biased region" description="Low complexity" evidence="6">
    <location>
        <begin position="512"/>
        <end position="527"/>
    </location>
</feature>